<protein>
    <recommendedName>
        <fullName evidence="4">PLD phosphodiesterase domain-containing protein</fullName>
    </recommendedName>
</protein>
<dbReference type="PANTHER" id="PTHR43856:SF1">
    <property type="entry name" value="MITOCHONDRIAL CARDIOLIPIN HYDROLASE"/>
    <property type="match status" value="1"/>
</dbReference>
<dbReference type="PROSITE" id="PS50035">
    <property type="entry name" value="PLD"/>
    <property type="match status" value="1"/>
</dbReference>
<dbReference type="Pfam" id="PF13091">
    <property type="entry name" value="PLDc_2"/>
    <property type="match status" value="1"/>
</dbReference>
<dbReference type="InterPro" id="IPR010994">
    <property type="entry name" value="RuvA_2-like"/>
</dbReference>
<sequence length="188" mass="21521">LEARDRGIDIKILLDRSQVKAKYSRSRYFVQNCIEIRISSNSYIMHNKFAVIDNEVVITGSYNWTASAGERNDENLLVIDDDYIVERYQDQFNNLWDNKYSLERPQELISEAGISPLPETTEEALTPPCKVININTASLEELDQLWGVGEIIAQRIIDYRGACGGFKTPEDIKLVDGIGDGKWDKWED</sequence>
<evidence type="ECO:0000256" key="1">
    <source>
        <dbReference type="ARBA" id="ARBA00022801"/>
    </source>
</evidence>
<dbReference type="InterPro" id="IPR025202">
    <property type="entry name" value="PLD-like_dom"/>
</dbReference>
<reference evidence="5" key="1">
    <citation type="journal article" date="2014" name="Front. Microbiol.">
        <title>High frequency of phylogenetically diverse reductive dehalogenase-homologous genes in deep subseafloor sedimentary metagenomes.</title>
        <authorList>
            <person name="Kawai M."/>
            <person name="Futagami T."/>
            <person name="Toyoda A."/>
            <person name="Takaki Y."/>
            <person name="Nishi S."/>
            <person name="Hori S."/>
            <person name="Arai W."/>
            <person name="Tsubouchi T."/>
            <person name="Morono Y."/>
            <person name="Uchiyama I."/>
            <person name="Ito T."/>
            <person name="Fujiyama A."/>
            <person name="Inagaki F."/>
            <person name="Takami H."/>
        </authorList>
    </citation>
    <scope>NUCLEOTIDE SEQUENCE</scope>
    <source>
        <strain evidence="5">Expedition CK06-06</strain>
    </source>
</reference>
<keyword evidence="1" id="KW-0378">Hydrolase</keyword>
<dbReference type="GO" id="GO:0016891">
    <property type="term" value="F:RNA endonuclease activity producing 5'-phosphomonoesters, hydrolytic mechanism"/>
    <property type="evidence" value="ECO:0007669"/>
    <property type="project" value="TreeGrafter"/>
</dbReference>
<dbReference type="InterPro" id="IPR001736">
    <property type="entry name" value="PLipase_D/transphosphatidylase"/>
</dbReference>
<dbReference type="SUPFAM" id="SSF47781">
    <property type="entry name" value="RuvA domain 2-like"/>
    <property type="match status" value="1"/>
</dbReference>
<dbReference type="InterPro" id="IPR051406">
    <property type="entry name" value="PLD_domain"/>
</dbReference>
<feature type="domain" description="PLD phosphodiesterase" evidence="4">
    <location>
        <begin position="41"/>
        <end position="68"/>
    </location>
</feature>
<dbReference type="SUPFAM" id="SSF56024">
    <property type="entry name" value="Phospholipase D/nuclease"/>
    <property type="match status" value="1"/>
</dbReference>
<feature type="non-terminal residue" evidence="5">
    <location>
        <position position="188"/>
    </location>
</feature>
<evidence type="ECO:0000256" key="2">
    <source>
        <dbReference type="ARBA" id="ARBA00022963"/>
    </source>
</evidence>
<dbReference type="Gene3D" id="1.10.150.320">
    <property type="entry name" value="Photosystem II 12 kDa extrinsic protein"/>
    <property type="match status" value="1"/>
</dbReference>
<dbReference type="Pfam" id="PF12836">
    <property type="entry name" value="HHH_3"/>
    <property type="match status" value="1"/>
</dbReference>
<evidence type="ECO:0000256" key="3">
    <source>
        <dbReference type="ARBA" id="ARBA00023098"/>
    </source>
</evidence>
<evidence type="ECO:0000259" key="4">
    <source>
        <dbReference type="PROSITE" id="PS50035"/>
    </source>
</evidence>
<dbReference type="PANTHER" id="PTHR43856">
    <property type="entry name" value="CARDIOLIPIN HYDROLASE"/>
    <property type="match status" value="1"/>
</dbReference>
<keyword evidence="2" id="KW-0442">Lipid degradation</keyword>
<dbReference type="Gene3D" id="3.30.870.10">
    <property type="entry name" value="Endonuclease Chain A"/>
    <property type="match status" value="1"/>
</dbReference>
<name>X1VZ79_9ZZZZ</name>
<evidence type="ECO:0000313" key="5">
    <source>
        <dbReference type="EMBL" id="GAJ17985.1"/>
    </source>
</evidence>
<keyword evidence="3" id="KW-0443">Lipid metabolism</keyword>
<dbReference type="AlphaFoldDB" id="X1VZ79"/>
<dbReference type="EMBL" id="BARW01037771">
    <property type="protein sequence ID" value="GAJ17985.1"/>
    <property type="molecule type" value="Genomic_DNA"/>
</dbReference>
<dbReference type="SMART" id="SM00155">
    <property type="entry name" value="PLDc"/>
    <property type="match status" value="1"/>
</dbReference>
<comment type="caution">
    <text evidence="5">The sequence shown here is derived from an EMBL/GenBank/DDBJ whole genome shotgun (WGS) entry which is preliminary data.</text>
</comment>
<accession>X1VZ79</accession>
<proteinExistence type="predicted"/>
<feature type="non-terminal residue" evidence="5">
    <location>
        <position position="1"/>
    </location>
</feature>
<dbReference type="GO" id="GO:0016042">
    <property type="term" value="P:lipid catabolic process"/>
    <property type="evidence" value="ECO:0007669"/>
    <property type="project" value="UniProtKB-KW"/>
</dbReference>
<gene>
    <name evidence="5" type="ORF">S12H4_58214</name>
</gene>
<organism evidence="5">
    <name type="scientific">marine sediment metagenome</name>
    <dbReference type="NCBI Taxonomy" id="412755"/>
    <lineage>
        <taxon>unclassified sequences</taxon>
        <taxon>metagenomes</taxon>
        <taxon>ecological metagenomes</taxon>
    </lineage>
</organism>